<dbReference type="Pfam" id="PF00005">
    <property type="entry name" value="ABC_tran"/>
    <property type="match status" value="1"/>
</dbReference>
<sequence>MILSLKNIVYTHKKNKETVLDDVTIDFSLGKVYGILGKSGVGKTTLLALIAGMDKVSSGELLFKRCNLTKLDRDRYRRQEIGAIFQQYNVLSNETAVTMLKLCTLNSDTQRKSDGYFYEALRKVGLDEKLANQKIKKMSVSNRQRVYLAQAVINDPKIMLIDDPVESLSELSLDVVMEYIRIYAKNEDKCIIIASRSKVIAEYVDELWGLNGGKLSFIKDNVE</sequence>
<dbReference type="Gene3D" id="3.40.50.300">
    <property type="entry name" value="P-loop containing nucleotide triphosphate hydrolases"/>
    <property type="match status" value="1"/>
</dbReference>
<dbReference type="PROSITE" id="PS50893">
    <property type="entry name" value="ABC_TRANSPORTER_2"/>
    <property type="match status" value="1"/>
</dbReference>
<dbReference type="KEGG" id="erx:ATZ35_07950"/>
<dbReference type="SUPFAM" id="SSF52540">
    <property type="entry name" value="P-loop containing nucleoside triphosphate hydrolases"/>
    <property type="match status" value="1"/>
</dbReference>
<protein>
    <submittedName>
        <fullName evidence="4">ABC transporter ATP-binding protein</fullName>
    </submittedName>
</protein>
<name>A0A0U2MWT9_9ENTE</name>
<evidence type="ECO:0000313" key="4">
    <source>
        <dbReference type="EMBL" id="ALS37091.1"/>
    </source>
</evidence>
<dbReference type="InterPro" id="IPR003593">
    <property type="entry name" value="AAA+_ATPase"/>
</dbReference>
<dbReference type="Proteomes" id="UP000067523">
    <property type="component" value="Chromosome"/>
</dbReference>
<dbReference type="PANTHER" id="PTHR42798">
    <property type="entry name" value="LIPOPROTEIN-RELEASING SYSTEM ATP-BINDING PROTEIN LOLD"/>
    <property type="match status" value="1"/>
</dbReference>
<dbReference type="GO" id="GO:0016887">
    <property type="term" value="F:ATP hydrolysis activity"/>
    <property type="evidence" value="ECO:0007669"/>
    <property type="project" value="InterPro"/>
</dbReference>
<gene>
    <name evidence="4" type="ORF">ATZ35_07950</name>
</gene>
<feature type="domain" description="ABC transporter" evidence="3">
    <location>
        <begin position="3"/>
        <end position="222"/>
    </location>
</feature>
<evidence type="ECO:0000259" key="3">
    <source>
        <dbReference type="PROSITE" id="PS50893"/>
    </source>
</evidence>
<reference evidence="5" key="1">
    <citation type="submission" date="2015-12" db="EMBL/GenBank/DDBJ databases">
        <authorList>
            <person name="Lauer A."/>
            <person name="Humrighouse B."/>
            <person name="Loparev V."/>
            <person name="Shewmaker P.L."/>
            <person name="Whitney A.M."/>
            <person name="McLaughlin R.W."/>
        </authorList>
    </citation>
    <scope>NUCLEOTIDE SEQUENCE [LARGE SCALE GENOMIC DNA]</scope>
    <source>
        <strain evidence="5">LMG 26678</strain>
    </source>
</reference>
<dbReference type="InterPro" id="IPR027417">
    <property type="entry name" value="P-loop_NTPase"/>
</dbReference>
<evidence type="ECO:0000256" key="2">
    <source>
        <dbReference type="ARBA" id="ARBA00022840"/>
    </source>
</evidence>
<dbReference type="AlphaFoldDB" id="A0A0U2MWT9"/>
<dbReference type="GO" id="GO:0005524">
    <property type="term" value="F:ATP binding"/>
    <property type="evidence" value="ECO:0007669"/>
    <property type="project" value="UniProtKB-KW"/>
</dbReference>
<evidence type="ECO:0000313" key="5">
    <source>
        <dbReference type="Proteomes" id="UP000067523"/>
    </source>
</evidence>
<dbReference type="InterPro" id="IPR003439">
    <property type="entry name" value="ABC_transporter-like_ATP-bd"/>
</dbReference>
<keyword evidence="5" id="KW-1185">Reference proteome</keyword>
<dbReference type="SMART" id="SM00382">
    <property type="entry name" value="AAA"/>
    <property type="match status" value="1"/>
</dbReference>
<proteinExistence type="predicted"/>
<dbReference type="STRING" id="118060.ATZ35_07950"/>
<keyword evidence="2 4" id="KW-0067">ATP-binding</keyword>
<keyword evidence="1" id="KW-0547">Nucleotide-binding</keyword>
<dbReference type="EMBL" id="CP013655">
    <property type="protein sequence ID" value="ALS37091.1"/>
    <property type="molecule type" value="Genomic_DNA"/>
</dbReference>
<evidence type="ECO:0000256" key="1">
    <source>
        <dbReference type="ARBA" id="ARBA00022741"/>
    </source>
</evidence>
<organism evidence="4 5">
    <name type="scientific">Enterococcus rotai</name>
    <dbReference type="NCBI Taxonomy" id="118060"/>
    <lineage>
        <taxon>Bacteria</taxon>
        <taxon>Bacillati</taxon>
        <taxon>Bacillota</taxon>
        <taxon>Bacilli</taxon>
        <taxon>Lactobacillales</taxon>
        <taxon>Enterococcaceae</taxon>
        <taxon>Enterococcus</taxon>
    </lineage>
</organism>
<dbReference type="PANTHER" id="PTHR42798:SF6">
    <property type="entry name" value="CELL DIVISION ATP-BINDING PROTEIN FTSE"/>
    <property type="match status" value="1"/>
</dbReference>
<accession>A0A0U2MWT9</accession>